<feature type="compositionally biased region" description="Low complexity" evidence="1">
    <location>
        <begin position="970"/>
        <end position="979"/>
    </location>
</feature>
<feature type="compositionally biased region" description="Basic and acidic residues" evidence="1">
    <location>
        <begin position="807"/>
        <end position="824"/>
    </location>
</feature>
<organism evidence="2 3">
    <name type="scientific">Drosophila arizonae</name>
    <name type="common">Fruit fly</name>
    <dbReference type="NCBI Taxonomy" id="7263"/>
    <lineage>
        <taxon>Eukaryota</taxon>
        <taxon>Metazoa</taxon>
        <taxon>Ecdysozoa</taxon>
        <taxon>Arthropoda</taxon>
        <taxon>Hexapoda</taxon>
        <taxon>Insecta</taxon>
        <taxon>Pterygota</taxon>
        <taxon>Neoptera</taxon>
        <taxon>Endopterygota</taxon>
        <taxon>Diptera</taxon>
        <taxon>Brachycera</taxon>
        <taxon>Muscomorpha</taxon>
        <taxon>Ephydroidea</taxon>
        <taxon>Drosophilidae</taxon>
        <taxon>Drosophila</taxon>
    </lineage>
</organism>
<dbReference type="Proteomes" id="UP000694904">
    <property type="component" value="Chromosome 2"/>
</dbReference>
<dbReference type="PANTHER" id="PTHR15577">
    <property type="entry name" value="ZINC FINGER CONTAINING PROTEIN"/>
    <property type="match status" value="1"/>
</dbReference>
<feature type="compositionally biased region" description="Basic residues" evidence="1">
    <location>
        <begin position="46"/>
        <end position="64"/>
    </location>
</feature>
<feature type="compositionally biased region" description="Basic and acidic residues" evidence="1">
    <location>
        <begin position="744"/>
        <end position="754"/>
    </location>
</feature>
<feature type="compositionally biased region" description="Basic residues" evidence="1">
    <location>
        <begin position="467"/>
        <end position="479"/>
    </location>
</feature>
<feature type="region of interest" description="Disordered" evidence="1">
    <location>
        <begin position="1113"/>
        <end position="1152"/>
    </location>
</feature>
<proteinExistence type="predicted"/>
<reference evidence="2" key="1">
    <citation type="journal article" date="1997" name="Nucleic Acids Res.">
        <title>tRNAscan-SE: a program for improved detection of transfer RNA genes in genomic sequence.</title>
        <authorList>
            <person name="Lowe T.M."/>
            <person name="Eddy S.R."/>
        </authorList>
    </citation>
    <scope>NUCLEOTIDE SEQUENCE [LARGE SCALE GENOMIC DNA]</scope>
</reference>
<evidence type="ECO:0000313" key="2">
    <source>
        <dbReference type="Proteomes" id="UP000694904"/>
    </source>
</evidence>
<feature type="compositionally biased region" description="Basic and acidic residues" evidence="1">
    <location>
        <begin position="789"/>
        <end position="799"/>
    </location>
</feature>
<feature type="compositionally biased region" description="Basic residues" evidence="1">
    <location>
        <begin position="100"/>
        <end position="133"/>
    </location>
</feature>
<feature type="compositionally biased region" description="Polar residues" evidence="1">
    <location>
        <begin position="778"/>
        <end position="787"/>
    </location>
</feature>
<feature type="compositionally biased region" description="Low complexity" evidence="1">
    <location>
        <begin position="724"/>
        <end position="733"/>
    </location>
</feature>
<feature type="compositionally biased region" description="Pro residues" evidence="1">
    <location>
        <begin position="213"/>
        <end position="231"/>
    </location>
</feature>
<feature type="compositionally biased region" description="Low complexity" evidence="1">
    <location>
        <begin position="422"/>
        <end position="444"/>
    </location>
</feature>
<feature type="compositionally biased region" description="Basic and acidic residues" evidence="1">
    <location>
        <begin position="927"/>
        <end position="965"/>
    </location>
</feature>
<feature type="region of interest" description="Disordered" evidence="1">
    <location>
        <begin position="388"/>
        <end position="490"/>
    </location>
</feature>
<feature type="region of interest" description="Disordered" evidence="1">
    <location>
        <begin position="1294"/>
        <end position="1317"/>
    </location>
</feature>
<feature type="region of interest" description="Disordered" evidence="1">
    <location>
        <begin position="301"/>
        <end position="322"/>
    </location>
</feature>
<feature type="compositionally biased region" description="Basic and acidic residues" evidence="1">
    <location>
        <begin position="841"/>
        <end position="882"/>
    </location>
</feature>
<accession>A0ABM1Q3M4</accession>
<dbReference type="InterPro" id="IPR055309">
    <property type="entry name" value="Znf318-like"/>
</dbReference>
<evidence type="ECO:0000256" key="1">
    <source>
        <dbReference type="SAM" id="MobiDB-lite"/>
    </source>
</evidence>
<feature type="compositionally biased region" description="Basic residues" evidence="1">
    <location>
        <begin position="883"/>
        <end position="909"/>
    </location>
</feature>
<feature type="compositionally biased region" description="Low complexity" evidence="1">
    <location>
        <begin position="166"/>
        <end position="175"/>
    </location>
</feature>
<dbReference type="RefSeq" id="XP_017874060.1">
    <property type="nucleotide sequence ID" value="XM_018018571.1"/>
</dbReference>
<feature type="compositionally biased region" description="Basic residues" evidence="1">
    <location>
        <begin position="646"/>
        <end position="670"/>
    </location>
</feature>
<dbReference type="GeneID" id="108621327"/>
<evidence type="ECO:0000313" key="3">
    <source>
        <dbReference type="RefSeq" id="XP_017874060.1"/>
    </source>
</evidence>
<feature type="compositionally biased region" description="Basic residues" evidence="1">
    <location>
        <begin position="916"/>
        <end position="926"/>
    </location>
</feature>
<feature type="compositionally biased region" description="Acidic residues" evidence="1">
    <location>
        <begin position="445"/>
        <end position="457"/>
    </location>
</feature>
<protein>
    <submittedName>
        <fullName evidence="3">Zinc finger matrin-type protein CG9776 isoform X1</fullName>
    </submittedName>
</protein>
<feature type="region of interest" description="Disordered" evidence="1">
    <location>
        <begin position="1"/>
        <end position="175"/>
    </location>
</feature>
<feature type="region of interest" description="Disordered" evidence="1">
    <location>
        <begin position="213"/>
        <end position="238"/>
    </location>
</feature>
<gene>
    <name evidence="3" type="primary">LOC108621327</name>
</gene>
<reference evidence="2" key="2">
    <citation type="journal article" date="2016" name="G3 (Bethesda)">
        <title>Genome Evolution in Three Species of Cactophilic Drosophila.</title>
        <authorList>
            <person name="Sanchez-Flores A."/>
            <person name="Penazola F."/>
            <person name="Carpinteyro-Ponce J."/>
            <person name="Nazario-Yepiz N."/>
            <person name="Abreu-Goodger C."/>
            <person name="Machado C.A."/>
            <person name="Markow T.A."/>
        </authorList>
    </citation>
    <scope>NUCLEOTIDE SEQUENCE [LARGE SCALE GENOMIC DNA]</scope>
</reference>
<name>A0ABM1Q3M4_DROAR</name>
<keyword evidence="2" id="KW-1185">Reference proteome</keyword>
<feature type="compositionally biased region" description="Acidic residues" evidence="1">
    <location>
        <begin position="1119"/>
        <end position="1135"/>
    </location>
</feature>
<reference evidence="3" key="3">
    <citation type="submission" date="2025-08" db="UniProtKB">
        <authorList>
            <consortium name="RefSeq"/>
        </authorList>
    </citation>
    <scope>IDENTIFICATION</scope>
    <source>
        <tissue evidence="3">Whole organism</tissue>
    </source>
</reference>
<feature type="compositionally biased region" description="Basic and acidic residues" evidence="1">
    <location>
        <begin position="761"/>
        <end position="775"/>
    </location>
</feature>
<sequence length="1338" mass="148332">MDDDTQLKQGTDKRIGSSLDDGPPGVDGNDASEKIEAPAAAPPASHKTKSNSRRRSTSRRRSSSRHVSSPVRRRRSHTRSPTPPPSRRGRYDSPDYGRYPPRRRFERRRSPDRRRSPPRRGRRDRYGRSRSRSRSGSPPRRGGGRGVSPASRWSPKKKPASPPLPNQAALAQQQLGHPVQAGAYGVMPAPMYGQAAYGAPDVYGHQYGMAPPNAFPPPGPPPGYMQGPPPTQAANFNTGYGAWGVNEYGQQVWLPQPLGAVPTATPEPLATQQIVPQQQQQQPPAAVIMEEQPTPALDSAGLPPQDAVAQEAENQKEELKKQRTNYVKKVSLLKKEMKVLKDQRNDLTAGDAPPSPTTKNFIEENDRLQVQIKKKLDTIENVIDMLNGIIGDEEADEDSEVTPKKESEPAMGKLGQTAADASTTTSDSSDSSDSSSSSSSSSDSSSEEEEKSDEENGTGDGSPTNRLKNRAMKTMKAKQRQAAPQTKSSAPQAQNYNYVFFDPEQHWCESCNVFPKTARDYLKHLHAEEHMNRETMETPWHVGIDHDPYPTYDKAPIKRVPVRGLQFLVPASAWYCKLCSAWIGDLHCASVHLKSLTHSNRYDLFLKKQPNYESEFLSKRERAQQQKESEEAKLKKAKKEDEKSSSKKRKKKSSEKKKKKRKHGKKHKRSANAGNSSSASSDSSSSDEADEAQQPKKAQPTAEVAPSTNASSIRVAMRKQDATVPAKVEAVPQVVPPPPPFIKDALKDATERGKWTTANNESKEKEEDQKKRDDAMLQQWNTVQPVISESEKKLLEQLKGKLKSKSRPADENRGSNAASDEKSRRTASKRRSPSPRSGSRGRTERDRRDRERDRERDRGRDRDRERDRDRDRERERDRDRDRRRSRSRSRSRGRRRISRSPVRGSRRSRSRDARWRRNSRSRSRSRSHSEERVERPVIKHPEFRPRPLPERKQNDTKRDKKEPAAKPKVTKSNASATAAATGKKLPFIGKMPVLKKQPAVSTTATNYNDPNAYTNGNMENIPVGPPPPPPPTGMGMANAVRQIAPTAAQIQMAMMEDAYGNAPPFHPDAGMMMDYDELMPDPVQFANLMTHCPPPPPPGNSANAAGTDSLDADQLANDENGEDDVLPPGIDEAETDLVPQPLVATTQTRDGELPKDLAEALDIIFPADRPADDESHQSNQSPAVPQTITTIVEDEPVLDEHNLQDLAKRGIHLVSIEETTSNSMPGSTLDDALQSNDSSMQISADESSQGVYQKANGNVESTISPKQMAAQDIPMPGSLPAEPAAEVKAKAEELFNVSDIPQPPDSPTDSEKMRRQSELDELAMLGIDSSDMAAQYAL</sequence>
<feature type="region of interest" description="Disordered" evidence="1">
    <location>
        <begin position="342"/>
        <end position="363"/>
    </location>
</feature>
<feature type="compositionally biased region" description="Acidic residues" evidence="1">
    <location>
        <begin position="391"/>
        <end position="400"/>
    </location>
</feature>
<feature type="compositionally biased region" description="Low complexity" evidence="1">
    <location>
        <begin position="671"/>
        <end position="684"/>
    </location>
</feature>
<feature type="compositionally biased region" description="Basic and acidic residues" evidence="1">
    <location>
        <begin position="616"/>
        <end position="645"/>
    </location>
</feature>
<feature type="region of interest" description="Disordered" evidence="1">
    <location>
        <begin position="616"/>
        <end position="979"/>
    </location>
</feature>
<dbReference type="PANTHER" id="PTHR15577:SF2">
    <property type="entry name" value="ZINC FINGER PROTEIN 318"/>
    <property type="match status" value="1"/>
</dbReference>